<name>A0A9Q3HAC7_9BASI</name>
<sequence>MGVQQSNHIKFLKGDSGMELFLQVHIRQNHNLILCSYTKEGDPIQTIIDRELHYNGKKFKSEISKVINKKELIAKLKSPIETIKLNPIPPWHPPHKVFNLGTEKDKSKSRVIETLYSLTLKDIVIFPDGSDIPNKGKGEEVVIEKKNLAISKQIPLTAKVSSFEIELVGIILAIEAARRAIAIRSIKVKKTNSIYISSDNQGALLKSEYPFKPSTAQYL</sequence>
<gene>
    <name evidence="1" type="ORF">O181_036887</name>
</gene>
<dbReference type="Proteomes" id="UP000765509">
    <property type="component" value="Unassembled WGS sequence"/>
</dbReference>
<reference evidence="1" key="1">
    <citation type="submission" date="2021-03" db="EMBL/GenBank/DDBJ databases">
        <title>Draft genome sequence of rust myrtle Austropuccinia psidii MF-1, a brazilian biotype.</title>
        <authorList>
            <person name="Quecine M.C."/>
            <person name="Pachon D.M.R."/>
            <person name="Bonatelli M.L."/>
            <person name="Correr F.H."/>
            <person name="Franceschini L.M."/>
            <person name="Leite T.F."/>
            <person name="Margarido G.R.A."/>
            <person name="Almeida C.A."/>
            <person name="Ferrarezi J.A."/>
            <person name="Labate C.A."/>
        </authorList>
    </citation>
    <scope>NUCLEOTIDE SEQUENCE</scope>
    <source>
        <strain evidence="1">MF-1</strain>
    </source>
</reference>
<evidence type="ECO:0000313" key="2">
    <source>
        <dbReference type="Proteomes" id="UP000765509"/>
    </source>
</evidence>
<dbReference type="InterPro" id="IPR036397">
    <property type="entry name" value="RNaseH_sf"/>
</dbReference>
<keyword evidence="2" id="KW-1185">Reference proteome</keyword>
<dbReference type="Gene3D" id="3.30.420.10">
    <property type="entry name" value="Ribonuclease H-like superfamily/Ribonuclease H"/>
    <property type="match status" value="1"/>
</dbReference>
<accession>A0A9Q3HAC7</accession>
<proteinExistence type="predicted"/>
<comment type="caution">
    <text evidence="1">The sequence shown here is derived from an EMBL/GenBank/DDBJ whole genome shotgun (WGS) entry which is preliminary data.</text>
</comment>
<dbReference type="GO" id="GO:0003676">
    <property type="term" value="F:nucleic acid binding"/>
    <property type="evidence" value="ECO:0007669"/>
    <property type="project" value="InterPro"/>
</dbReference>
<dbReference type="AlphaFoldDB" id="A0A9Q3HAC7"/>
<evidence type="ECO:0000313" key="1">
    <source>
        <dbReference type="EMBL" id="MBW0497172.1"/>
    </source>
</evidence>
<dbReference type="EMBL" id="AVOT02014030">
    <property type="protein sequence ID" value="MBW0497172.1"/>
    <property type="molecule type" value="Genomic_DNA"/>
</dbReference>
<organism evidence="1 2">
    <name type="scientific">Austropuccinia psidii MF-1</name>
    <dbReference type="NCBI Taxonomy" id="1389203"/>
    <lineage>
        <taxon>Eukaryota</taxon>
        <taxon>Fungi</taxon>
        <taxon>Dikarya</taxon>
        <taxon>Basidiomycota</taxon>
        <taxon>Pucciniomycotina</taxon>
        <taxon>Pucciniomycetes</taxon>
        <taxon>Pucciniales</taxon>
        <taxon>Sphaerophragmiaceae</taxon>
        <taxon>Austropuccinia</taxon>
    </lineage>
</organism>
<protein>
    <recommendedName>
        <fullName evidence="3">RNase H type-1 domain-containing protein</fullName>
    </recommendedName>
</protein>
<evidence type="ECO:0008006" key="3">
    <source>
        <dbReference type="Google" id="ProtNLM"/>
    </source>
</evidence>